<feature type="compositionally biased region" description="Low complexity" evidence="1">
    <location>
        <begin position="431"/>
        <end position="444"/>
    </location>
</feature>
<dbReference type="SUPFAM" id="SSF49265">
    <property type="entry name" value="Fibronectin type III"/>
    <property type="match status" value="2"/>
</dbReference>
<feature type="region of interest" description="Disordered" evidence="1">
    <location>
        <begin position="42"/>
        <end position="66"/>
    </location>
</feature>
<dbReference type="InterPro" id="IPR013830">
    <property type="entry name" value="SGNH_hydro"/>
</dbReference>
<dbReference type="Gene3D" id="3.40.50.1110">
    <property type="entry name" value="SGNH hydrolase"/>
    <property type="match status" value="1"/>
</dbReference>
<feature type="domain" description="Fibronectin type-III" evidence="3">
    <location>
        <begin position="442"/>
        <end position="539"/>
    </location>
</feature>
<dbReference type="InterPro" id="IPR013783">
    <property type="entry name" value="Ig-like_fold"/>
</dbReference>
<dbReference type="PANTHER" id="PTHR30383:SF5">
    <property type="entry name" value="SGNH HYDROLASE-TYPE ESTERASE DOMAIN-CONTAINING PROTEIN"/>
    <property type="match status" value="1"/>
</dbReference>
<protein>
    <recommendedName>
        <fullName evidence="3">Fibronectin type-III domain-containing protein</fullName>
    </recommendedName>
</protein>
<dbReference type="InterPro" id="IPR036116">
    <property type="entry name" value="FN3_sf"/>
</dbReference>
<dbReference type="SUPFAM" id="SSF52266">
    <property type="entry name" value="SGNH hydrolase"/>
    <property type="match status" value="1"/>
</dbReference>
<feature type="chain" id="PRO_5013864517" description="Fibronectin type-III domain-containing protein" evidence="2">
    <location>
        <begin position="28"/>
        <end position="653"/>
    </location>
</feature>
<organism evidence="4 5">
    <name type="scientific">Ramularia collo-cygni</name>
    <dbReference type="NCBI Taxonomy" id="112498"/>
    <lineage>
        <taxon>Eukaryota</taxon>
        <taxon>Fungi</taxon>
        <taxon>Dikarya</taxon>
        <taxon>Ascomycota</taxon>
        <taxon>Pezizomycotina</taxon>
        <taxon>Dothideomycetes</taxon>
        <taxon>Dothideomycetidae</taxon>
        <taxon>Mycosphaerellales</taxon>
        <taxon>Mycosphaerellaceae</taxon>
        <taxon>Ramularia</taxon>
    </lineage>
</organism>
<dbReference type="InterPro" id="IPR003961">
    <property type="entry name" value="FN3_dom"/>
</dbReference>
<dbReference type="GeneID" id="35606597"/>
<keyword evidence="2" id="KW-0732">Signal</keyword>
<evidence type="ECO:0000259" key="3">
    <source>
        <dbReference type="PROSITE" id="PS50853"/>
    </source>
</evidence>
<dbReference type="Pfam" id="PF13472">
    <property type="entry name" value="Lipase_GDSL_2"/>
    <property type="match status" value="1"/>
</dbReference>
<proteinExistence type="predicted"/>
<feature type="compositionally biased region" description="Polar residues" evidence="1">
    <location>
        <begin position="42"/>
        <end position="55"/>
    </location>
</feature>
<dbReference type="InterPro" id="IPR036514">
    <property type="entry name" value="SGNH_hydro_sf"/>
</dbReference>
<dbReference type="RefSeq" id="XP_023621944.1">
    <property type="nucleotide sequence ID" value="XM_023766176.1"/>
</dbReference>
<reference evidence="4 5" key="1">
    <citation type="submission" date="2016-03" db="EMBL/GenBank/DDBJ databases">
        <authorList>
            <person name="Ploux O."/>
        </authorList>
    </citation>
    <scope>NUCLEOTIDE SEQUENCE [LARGE SCALE GENOMIC DNA]</scope>
    <source>
        <strain evidence="4 5">URUG2</strain>
    </source>
</reference>
<dbReference type="EMBL" id="FJUY01000001">
    <property type="protein sequence ID" value="CZT15047.1"/>
    <property type="molecule type" value="Genomic_DNA"/>
</dbReference>
<sequence>MPLRSFNVRRLVVVFGTLSVLPTLTTARSETEDLTSANFKEVSTTPQQYHQNSNKPVPLRPSLQDAGEVPEYESVLIRDGSSHTSKRQNDMRVLVVGDSITHSREGDYTWRYRLLEWFSAQGVVFQYVGPYAGTIAPDQPGPPKKPLLYKETAPVIQANTDGGYALGTNSTGRLNHFAISGRSAVVDKDLIEQVAKDHPADLMLIDLGFNDLGFFTDDVGLLGNMLSLINNTRRASPNMTFVVATVVHRSFLQGREDLVKWTDSYNRIMKARVSEWSTASSPVTWAPVREEYDCGPKYSETCPAAFDGLHPNELGEYQIARGFSRALVSALGIGDKPLEVPDNIPPRQPPAPSNIQVSSSDQGVTATWDKVYGAYEYDVEYTVNGTTSDNSSPKTVQSNRWDTRWAMDGWIYRIRIRSSAGNRKGDWTDWSTSTARPRTAAAPSNVVARSTDSGIDVSWTGSTGPYSNTITQYDIYWFDQDVPCSFVQSAGFLSVGNASLVDLVPGHKYSISVEAWNNVGAGLPGVARSVIPGRGTPATVSGLKVEAINSTTAHLTWDTVPDAAGYYVSARNINIPNQTSGTWNYEYAVTAFNGEADAERSQAVMGPPKDSPPGAGVCLEKSPKCPPPSNSSPPATDPIDPSDPPRVGSSIRR</sequence>
<dbReference type="SMART" id="SM00060">
    <property type="entry name" value="FN3"/>
    <property type="match status" value="3"/>
</dbReference>
<accession>A0A2D3UTB8</accession>
<dbReference type="Pfam" id="PF00041">
    <property type="entry name" value="fn3"/>
    <property type="match status" value="1"/>
</dbReference>
<dbReference type="PANTHER" id="PTHR30383">
    <property type="entry name" value="THIOESTERASE 1/PROTEASE 1/LYSOPHOSPHOLIPASE L1"/>
    <property type="match status" value="1"/>
</dbReference>
<feature type="signal peptide" evidence="2">
    <location>
        <begin position="1"/>
        <end position="27"/>
    </location>
</feature>
<feature type="region of interest" description="Disordered" evidence="1">
    <location>
        <begin position="599"/>
        <end position="653"/>
    </location>
</feature>
<dbReference type="Gene3D" id="2.60.40.10">
    <property type="entry name" value="Immunoglobulins"/>
    <property type="match status" value="2"/>
</dbReference>
<evidence type="ECO:0000256" key="1">
    <source>
        <dbReference type="SAM" id="MobiDB-lite"/>
    </source>
</evidence>
<gene>
    <name evidence="4" type="ORF">RCC_12037</name>
</gene>
<keyword evidence="5" id="KW-1185">Reference proteome</keyword>
<dbReference type="AlphaFoldDB" id="A0A2D3UTB8"/>
<feature type="domain" description="Fibronectin type-III" evidence="3">
    <location>
        <begin position="351"/>
        <end position="438"/>
    </location>
</feature>
<name>A0A2D3UTB8_9PEZI</name>
<dbReference type="STRING" id="112498.A0A2D3UTB8"/>
<feature type="region of interest" description="Disordered" evidence="1">
    <location>
        <begin position="425"/>
        <end position="445"/>
    </location>
</feature>
<evidence type="ECO:0000256" key="2">
    <source>
        <dbReference type="SAM" id="SignalP"/>
    </source>
</evidence>
<dbReference type="OrthoDB" id="2119228at2759"/>
<evidence type="ECO:0000313" key="4">
    <source>
        <dbReference type="EMBL" id="CZT15047.1"/>
    </source>
</evidence>
<dbReference type="GO" id="GO:0004622">
    <property type="term" value="F:phosphatidylcholine lysophospholipase activity"/>
    <property type="evidence" value="ECO:0007669"/>
    <property type="project" value="TreeGrafter"/>
</dbReference>
<dbReference type="Proteomes" id="UP000225277">
    <property type="component" value="Unassembled WGS sequence"/>
</dbReference>
<dbReference type="InterPro" id="IPR051532">
    <property type="entry name" value="Ester_Hydrolysis_Enzymes"/>
</dbReference>
<dbReference type="CDD" id="cd00063">
    <property type="entry name" value="FN3"/>
    <property type="match status" value="1"/>
</dbReference>
<dbReference type="PROSITE" id="PS50853">
    <property type="entry name" value="FN3"/>
    <property type="match status" value="2"/>
</dbReference>
<evidence type="ECO:0000313" key="5">
    <source>
        <dbReference type="Proteomes" id="UP000225277"/>
    </source>
</evidence>